<evidence type="ECO:0000256" key="5">
    <source>
        <dbReference type="ARBA" id="ARBA00022771"/>
    </source>
</evidence>
<dbReference type="PANTHER" id="PTHR46065">
    <property type="entry name" value="E3 UBIQUITIN-PROTEIN LIGASE MARCH 2/3 FAMILY MEMBER"/>
    <property type="match status" value="1"/>
</dbReference>
<dbReference type="SUPFAM" id="SSF57850">
    <property type="entry name" value="RING/U-box"/>
    <property type="match status" value="1"/>
</dbReference>
<evidence type="ECO:0000256" key="2">
    <source>
        <dbReference type="ARBA" id="ARBA00022679"/>
    </source>
</evidence>
<evidence type="ECO:0000256" key="4">
    <source>
        <dbReference type="ARBA" id="ARBA00022723"/>
    </source>
</evidence>
<evidence type="ECO:0000256" key="3">
    <source>
        <dbReference type="ARBA" id="ARBA00022692"/>
    </source>
</evidence>
<dbReference type="SMART" id="SM00744">
    <property type="entry name" value="RINGv"/>
    <property type="match status" value="1"/>
</dbReference>
<keyword evidence="8 11" id="KW-1133">Transmembrane helix</keyword>
<protein>
    <submittedName>
        <fullName evidence="15">E3 ubiquitin-protein ligase MARCH2-like</fullName>
    </submittedName>
</protein>
<evidence type="ECO:0000256" key="1">
    <source>
        <dbReference type="ARBA" id="ARBA00004141"/>
    </source>
</evidence>
<keyword evidence="14" id="KW-1185">Reference proteome</keyword>
<dbReference type="GO" id="GO:0016567">
    <property type="term" value="P:protein ubiquitination"/>
    <property type="evidence" value="ECO:0007669"/>
    <property type="project" value="TreeGrafter"/>
</dbReference>
<dbReference type="AlphaFoldDB" id="A0A8B8F5H4"/>
<dbReference type="RefSeq" id="XP_025405577.1">
    <property type="nucleotide sequence ID" value="XM_025549792.1"/>
</dbReference>
<dbReference type="InterPro" id="IPR011016">
    <property type="entry name" value="Znf_RING-CH"/>
</dbReference>
<keyword evidence="6" id="KW-0833">Ubl conjugation pathway</keyword>
<reference evidence="15" key="1">
    <citation type="submission" date="2025-08" db="UniProtKB">
        <authorList>
            <consortium name="RefSeq"/>
        </authorList>
    </citation>
    <scope>IDENTIFICATION</scope>
    <source>
        <tissue evidence="15">Whole body</tissue>
    </source>
</reference>
<evidence type="ECO:0000256" key="11">
    <source>
        <dbReference type="SAM" id="Phobius"/>
    </source>
</evidence>
<sequence length="226" mass="26398">MLIRSSKHIKLLNTQKKKFWNLMETQESKSKSTCNCEEPQQTPLITDICRICLESGSNELNKFITHCHCRGSIGKVHKECLEKWLVRSDTNGCEICNFQYKTKRNNKYSLLGSVKEWYCNRENQHEIGEMVNDGWLLLKTAPFILLLSFAGMYIANHIFIAKIQIFNDLIDRIISLGVCTTIIFVDLLISLVISYRIHYHIQNWLDFYHNNQEVIIIDPNLPEDTL</sequence>
<dbReference type="GO" id="GO:0008270">
    <property type="term" value="F:zinc ion binding"/>
    <property type="evidence" value="ECO:0007669"/>
    <property type="project" value="UniProtKB-KW"/>
</dbReference>
<dbReference type="GO" id="GO:0016020">
    <property type="term" value="C:membrane"/>
    <property type="evidence" value="ECO:0007669"/>
    <property type="project" value="UniProtKB-SubCell"/>
</dbReference>
<evidence type="ECO:0000259" key="13">
    <source>
        <dbReference type="PROSITE" id="PS51292"/>
    </source>
</evidence>
<evidence type="ECO:0000256" key="7">
    <source>
        <dbReference type="ARBA" id="ARBA00022833"/>
    </source>
</evidence>
<gene>
    <name evidence="15" type="primary">LOC112679860</name>
</gene>
<keyword evidence="4" id="KW-0479">Metal-binding</keyword>
<dbReference type="Pfam" id="PF12906">
    <property type="entry name" value="RINGv"/>
    <property type="match status" value="1"/>
</dbReference>
<evidence type="ECO:0000313" key="14">
    <source>
        <dbReference type="Proteomes" id="UP000694846"/>
    </source>
</evidence>
<feature type="transmembrane region" description="Helical" evidence="11">
    <location>
        <begin position="143"/>
        <end position="161"/>
    </location>
</feature>
<organism evidence="14 15">
    <name type="scientific">Sipha flava</name>
    <name type="common">yellow sugarcane aphid</name>
    <dbReference type="NCBI Taxonomy" id="143950"/>
    <lineage>
        <taxon>Eukaryota</taxon>
        <taxon>Metazoa</taxon>
        <taxon>Ecdysozoa</taxon>
        <taxon>Arthropoda</taxon>
        <taxon>Hexapoda</taxon>
        <taxon>Insecta</taxon>
        <taxon>Pterygota</taxon>
        <taxon>Neoptera</taxon>
        <taxon>Paraneoptera</taxon>
        <taxon>Hemiptera</taxon>
        <taxon>Sternorrhyncha</taxon>
        <taxon>Aphidomorpha</taxon>
        <taxon>Aphidoidea</taxon>
        <taxon>Aphididae</taxon>
        <taxon>Sipha</taxon>
    </lineage>
</organism>
<dbReference type="InterPro" id="IPR013083">
    <property type="entry name" value="Znf_RING/FYVE/PHD"/>
</dbReference>
<evidence type="ECO:0000256" key="9">
    <source>
        <dbReference type="ARBA" id="ARBA00023136"/>
    </source>
</evidence>
<dbReference type="Proteomes" id="UP000694846">
    <property type="component" value="Unplaced"/>
</dbReference>
<feature type="transmembrane region" description="Helical" evidence="11">
    <location>
        <begin position="173"/>
        <end position="195"/>
    </location>
</feature>
<evidence type="ECO:0000256" key="8">
    <source>
        <dbReference type="ARBA" id="ARBA00022989"/>
    </source>
</evidence>
<feature type="domain" description="RING-CH-type" evidence="13">
    <location>
        <begin position="41"/>
        <end position="103"/>
    </location>
</feature>
<evidence type="ECO:0000259" key="12">
    <source>
        <dbReference type="PROSITE" id="PS50089"/>
    </source>
</evidence>
<keyword evidence="5 10" id="KW-0863">Zinc-finger</keyword>
<keyword evidence="9 11" id="KW-0472">Membrane</keyword>
<dbReference type="Gene3D" id="3.30.40.10">
    <property type="entry name" value="Zinc/RING finger domain, C3HC4 (zinc finger)"/>
    <property type="match status" value="1"/>
</dbReference>
<accession>A0A8B8F5H4</accession>
<name>A0A8B8F5H4_9HEMI</name>
<dbReference type="PROSITE" id="PS50089">
    <property type="entry name" value="ZF_RING_2"/>
    <property type="match status" value="1"/>
</dbReference>
<feature type="domain" description="RING-type" evidence="12">
    <location>
        <begin position="49"/>
        <end position="97"/>
    </location>
</feature>
<dbReference type="PROSITE" id="PS51292">
    <property type="entry name" value="ZF_RING_CH"/>
    <property type="match status" value="1"/>
</dbReference>
<dbReference type="GeneID" id="112679860"/>
<dbReference type="InterPro" id="IPR001841">
    <property type="entry name" value="Znf_RING"/>
</dbReference>
<keyword evidence="2" id="KW-0808">Transferase</keyword>
<keyword evidence="3 11" id="KW-0812">Transmembrane</keyword>
<dbReference type="PANTHER" id="PTHR46065:SF3">
    <property type="entry name" value="FI20425P1"/>
    <property type="match status" value="1"/>
</dbReference>
<evidence type="ECO:0000256" key="10">
    <source>
        <dbReference type="PROSITE-ProRule" id="PRU00175"/>
    </source>
</evidence>
<keyword evidence="7" id="KW-0862">Zinc</keyword>
<evidence type="ECO:0000313" key="15">
    <source>
        <dbReference type="RefSeq" id="XP_025405577.1"/>
    </source>
</evidence>
<dbReference type="OrthoDB" id="273089at2759"/>
<evidence type="ECO:0000256" key="6">
    <source>
        <dbReference type="ARBA" id="ARBA00022786"/>
    </source>
</evidence>
<proteinExistence type="predicted"/>
<comment type="subcellular location">
    <subcellularLocation>
        <location evidence="1">Membrane</location>
        <topology evidence="1">Multi-pass membrane protein</topology>
    </subcellularLocation>
</comment>
<dbReference type="GO" id="GO:0004842">
    <property type="term" value="F:ubiquitin-protein transferase activity"/>
    <property type="evidence" value="ECO:0007669"/>
    <property type="project" value="TreeGrafter"/>
</dbReference>